<feature type="region of interest" description="Disordered" evidence="1">
    <location>
        <begin position="1"/>
        <end position="91"/>
    </location>
</feature>
<dbReference type="STRING" id="1121449.SAMN02745704_00187"/>
<organism evidence="2 3">
    <name type="scientific">Paucidesulfovibrio gracilis DSM 16080</name>
    <dbReference type="NCBI Taxonomy" id="1121449"/>
    <lineage>
        <taxon>Bacteria</taxon>
        <taxon>Pseudomonadati</taxon>
        <taxon>Thermodesulfobacteriota</taxon>
        <taxon>Desulfovibrionia</taxon>
        <taxon>Desulfovibrionales</taxon>
        <taxon>Desulfovibrionaceae</taxon>
        <taxon>Paucidesulfovibrio</taxon>
    </lineage>
</organism>
<feature type="compositionally biased region" description="Basic and acidic residues" evidence="1">
    <location>
        <begin position="7"/>
        <end position="17"/>
    </location>
</feature>
<reference evidence="2 3" key="1">
    <citation type="submission" date="2017-02" db="EMBL/GenBank/DDBJ databases">
        <authorList>
            <person name="Peterson S.W."/>
        </authorList>
    </citation>
    <scope>NUCLEOTIDE SEQUENCE [LARGE SCALE GENOMIC DNA]</scope>
    <source>
        <strain evidence="2 3">DSM 16080</strain>
    </source>
</reference>
<gene>
    <name evidence="2" type="ORF">SAMN02745704_00187</name>
</gene>
<dbReference type="EMBL" id="FUYC01000001">
    <property type="protein sequence ID" value="SKA71684.1"/>
    <property type="molecule type" value="Genomic_DNA"/>
</dbReference>
<feature type="compositionally biased region" description="Basic and acidic residues" evidence="1">
    <location>
        <begin position="54"/>
        <end position="64"/>
    </location>
</feature>
<dbReference type="AlphaFoldDB" id="A0A1T4W306"/>
<evidence type="ECO:0000256" key="1">
    <source>
        <dbReference type="SAM" id="MobiDB-lite"/>
    </source>
</evidence>
<evidence type="ECO:0000313" key="3">
    <source>
        <dbReference type="Proteomes" id="UP000190027"/>
    </source>
</evidence>
<sequence length="91" mass="9559">MGLGKHAFGDQEARGPLDPHLPVTRYARPGAGSGQKSYGVEGAMDGSMGRGKHAFGDQEARGPLDPHLPVSRFARPGAGSGQKSYRVEEAK</sequence>
<dbReference type="Proteomes" id="UP000190027">
    <property type="component" value="Unassembled WGS sequence"/>
</dbReference>
<protein>
    <submittedName>
        <fullName evidence="2">Uncharacterized protein</fullName>
    </submittedName>
</protein>
<keyword evidence="3" id="KW-1185">Reference proteome</keyword>
<proteinExistence type="predicted"/>
<accession>A0A1T4W306</accession>
<name>A0A1T4W306_9BACT</name>
<evidence type="ECO:0000313" key="2">
    <source>
        <dbReference type="EMBL" id="SKA71684.1"/>
    </source>
</evidence>